<dbReference type="PANTHER" id="PTHR13793">
    <property type="entry name" value="PHD FINGER PROTEINS"/>
    <property type="match status" value="1"/>
</dbReference>
<feature type="compositionally biased region" description="Polar residues" evidence="6">
    <location>
        <begin position="482"/>
        <end position="492"/>
    </location>
</feature>
<evidence type="ECO:0000259" key="8">
    <source>
        <dbReference type="PROSITE" id="PS51805"/>
    </source>
</evidence>
<dbReference type="SUPFAM" id="SSF57903">
    <property type="entry name" value="FYVE/PHD zinc finger"/>
    <property type="match status" value="1"/>
</dbReference>
<organism evidence="9 10">
    <name type="scientific">Brachionus plicatilis</name>
    <name type="common">Marine rotifer</name>
    <name type="synonym">Brachionus muelleri</name>
    <dbReference type="NCBI Taxonomy" id="10195"/>
    <lineage>
        <taxon>Eukaryota</taxon>
        <taxon>Metazoa</taxon>
        <taxon>Spiralia</taxon>
        <taxon>Gnathifera</taxon>
        <taxon>Rotifera</taxon>
        <taxon>Eurotatoria</taxon>
        <taxon>Monogononta</taxon>
        <taxon>Pseudotrocha</taxon>
        <taxon>Ploima</taxon>
        <taxon>Brachionidae</taxon>
        <taxon>Brachionus</taxon>
    </lineage>
</organism>
<feature type="compositionally biased region" description="Low complexity" evidence="6">
    <location>
        <begin position="539"/>
        <end position="555"/>
    </location>
</feature>
<evidence type="ECO:0000313" key="9">
    <source>
        <dbReference type="EMBL" id="RNA14233.1"/>
    </source>
</evidence>
<dbReference type="GO" id="GO:0031491">
    <property type="term" value="F:nucleosome binding"/>
    <property type="evidence" value="ECO:0007669"/>
    <property type="project" value="TreeGrafter"/>
</dbReference>
<name>A0A3M7QSI2_BRAPC</name>
<proteinExistence type="predicted"/>
<dbReference type="EMBL" id="REGN01005232">
    <property type="protein sequence ID" value="RNA14233.1"/>
    <property type="molecule type" value="Genomic_DNA"/>
</dbReference>
<feature type="compositionally biased region" description="Polar residues" evidence="6">
    <location>
        <begin position="27"/>
        <end position="39"/>
    </location>
</feature>
<dbReference type="AlphaFoldDB" id="A0A3M7QSI2"/>
<gene>
    <name evidence="9" type="ORF">BpHYR1_036463</name>
</gene>
<dbReference type="Pfam" id="PF13832">
    <property type="entry name" value="zf-HC5HC2H_2"/>
    <property type="match status" value="1"/>
</dbReference>
<feature type="compositionally biased region" description="Basic and acidic residues" evidence="6">
    <location>
        <begin position="365"/>
        <end position="375"/>
    </location>
</feature>
<dbReference type="STRING" id="10195.A0A3M7QSI2"/>
<dbReference type="PROSITE" id="PS51805">
    <property type="entry name" value="EPHD"/>
    <property type="match status" value="1"/>
</dbReference>
<feature type="compositionally biased region" description="Low complexity" evidence="6">
    <location>
        <begin position="382"/>
        <end position="398"/>
    </location>
</feature>
<feature type="domain" description="PHD-type" evidence="8">
    <location>
        <begin position="146"/>
        <end position="265"/>
    </location>
</feature>
<keyword evidence="10" id="KW-1185">Reference proteome</keyword>
<evidence type="ECO:0000256" key="5">
    <source>
        <dbReference type="SAM" id="Coils"/>
    </source>
</evidence>
<dbReference type="InterPro" id="IPR013083">
    <property type="entry name" value="Znf_RING/FYVE/PHD"/>
</dbReference>
<dbReference type="GO" id="GO:0008270">
    <property type="term" value="F:zinc ion binding"/>
    <property type="evidence" value="ECO:0007669"/>
    <property type="project" value="UniProtKB-KW"/>
</dbReference>
<feature type="region of interest" description="Disordered" evidence="6">
    <location>
        <begin position="21"/>
        <end position="61"/>
    </location>
</feature>
<evidence type="ECO:0000313" key="10">
    <source>
        <dbReference type="Proteomes" id="UP000276133"/>
    </source>
</evidence>
<dbReference type="InterPro" id="IPR034732">
    <property type="entry name" value="EPHD"/>
</dbReference>
<evidence type="ECO:0000256" key="4">
    <source>
        <dbReference type="PROSITE-ProRule" id="PRU00146"/>
    </source>
</evidence>
<dbReference type="PANTHER" id="PTHR13793:SF164">
    <property type="entry name" value="ALHAMBRA, ISOFORM P"/>
    <property type="match status" value="1"/>
</dbReference>
<dbReference type="OrthoDB" id="20839at2759"/>
<keyword evidence="3" id="KW-0862">Zinc</keyword>
<feature type="region of interest" description="Disordered" evidence="6">
    <location>
        <begin position="802"/>
        <end position="822"/>
    </location>
</feature>
<dbReference type="InterPro" id="IPR001965">
    <property type="entry name" value="Znf_PHD"/>
</dbReference>
<dbReference type="Proteomes" id="UP000276133">
    <property type="component" value="Unassembled WGS sequence"/>
</dbReference>
<feature type="region of interest" description="Disordered" evidence="6">
    <location>
        <begin position="539"/>
        <end position="559"/>
    </location>
</feature>
<sequence length="877" mass="98275">MSAENECVKLKVNKSLNKLSNNLLNNETTNPMTDKTASTKVECHSPTPLSQTTTNKNEHDQEEDDKQMLGGCCVCGDDTGYSNNLLVYCDGVDCKVAVHQCCYGILNVPDDSWYCGSCKHKIELASNALKSKCWHGGRHLHDQFKKLTCELCPCRDGALKRTQCNKWAHVVCALYIPEISFGNVKTMEPIILKDIKCQRFDKKCSLCLNTDNSCSQGVYVNCGYKDGCQEWFHVTCAQRKGLLCEESNSSYKNNLNYSIYCSEHLNLILSQSTSCLKKLPPFNSSLCPVSNPLNKNNLAKSVSNLIHSVNKSLISNTIVDDLSAFIEAREKEKLKEKLKLNAKKSSRGESHMNKSRPSLVKNSKQKQEPIIDLSEKKKKRFSFNNSSSSPSQRSTSKQCNVNKAKLDSNGTDELDKTKILQSESKLNEANFNEVKIFTGTNIAKLEDTKFEVLAEQTDNEKNDECNSIKSFRSISTANSCTSKRKSMSSNVVENEPKKAKTPKPDNDDSNDLLANNNPTLTINLEDAKLACHSGIVTPSTSSCASSTSSNFSKSPESVDIRPKCKNPLTNHTQTQCIDVFGNFLNKQMEPNCERDLCEPTNEPDNSLEEMLTKQWDLGADLCRNLSKKFDCMDLLDLLYKCKQDNLEMEKKLKLLEQNNLENEQMNRKLSRSFNQADEAASFRKLIQPLNQHQHQNQHEHEHEQTASTFSFNKVINDQVQNLVTTNKSAFQASTNSLNYSNLIQQSLSYLHSKSPHLSTTTNNSSLLNLYNKQMQNQSATQPNTLAHFQTTTWNAGTATCDLQPQTPTKSNPAPHPTAQNNVNSSCLNSLLSQNQLLQSFQQLNPMQQQQIASYYYMATTPTPSQSIAPSTTTNYNT</sequence>
<reference evidence="9 10" key="1">
    <citation type="journal article" date="2018" name="Sci. Rep.">
        <title>Genomic signatures of local adaptation to the degree of environmental predictability in rotifers.</title>
        <authorList>
            <person name="Franch-Gras L."/>
            <person name="Hahn C."/>
            <person name="Garcia-Roger E.M."/>
            <person name="Carmona M.J."/>
            <person name="Serra M."/>
            <person name="Gomez A."/>
        </authorList>
    </citation>
    <scope>NUCLEOTIDE SEQUENCE [LARGE SCALE GENOMIC DNA]</scope>
    <source>
        <strain evidence="9">HYR1</strain>
    </source>
</reference>
<evidence type="ECO:0000256" key="2">
    <source>
        <dbReference type="ARBA" id="ARBA00022771"/>
    </source>
</evidence>
<dbReference type="InterPro" id="IPR011011">
    <property type="entry name" value="Znf_FYVE_PHD"/>
</dbReference>
<protein>
    <submittedName>
        <fullName evidence="9">AF-10 isoform X3</fullName>
    </submittedName>
</protein>
<keyword evidence="5" id="KW-0175">Coiled coil</keyword>
<dbReference type="GO" id="GO:0006357">
    <property type="term" value="P:regulation of transcription by RNA polymerase II"/>
    <property type="evidence" value="ECO:0007669"/>
    <property type="project" value="TreeGrafter"/>
</dbReference>
<feature type="domain" description="PHD-type" evidence="7">
    <location>
        <begin position="69"/>
        <end position="121"/>
    </location>
</feature>
<comment type="caution">
    <text evidence="9">The sequence shown here is derived from an EMBL/GenBank/DDBJ whole genome shotgun (WGS) entry which is preliminary data.</text>
</comment>
<dbReference type="GO" id="GO:0005634">
    <property type="term" value="C:nucleus"/>
    <property type="evidence" value="ECO:0007669"/>
    <property type="project" value="TreeGrafter"/>
</dbReference>
<keyword evidence="2 4" id="KW-0863">Zinc-finger</keyword>
<evidence type="ECO:0000259" key="7">
    <source>
        <dbReference type="PROSITE" id="PS50016"/>
    </source>
</evidence>
<keyword evidence="1" id="KW-0479">Metal-binding</keyword>
<evidence type="ECO:0000256" key="1">
    <source>
        <dbReference type="ARBA" id="ARBA00022723"/>
    </source>
</evidence>
<feature type="compositionally biased region" description="Basic and acidic residues" evidence="6">
    <location>
        <begin position="494"/>
        <end position="506"/>
    </location>
</feature>
<feature type="compositionally biased region" description="Polar residues" evidence="6">
    <location>
        <begin position="802"/>
        <end position="811"/>
    </location>
</feature>
<dbReference type="SMART" id="SM00249">
    <property type="entry name" value="PHD"/>
    <property type="match status" value="2"/>
</dbReference>
<evidence type="ECO:0000256" key="3">
    <source>
        <dbReference type="ARBA" id="ARBA00022833"/>
    </source>
</evidence>
<evidence type="ECO:0000256" key="6">
    <source>
        <dbReference type="SAM" id="MobiDB-lite"/>
    </source>
</evidence>
<feature type="region of interest" description="Disordered" evidence="6">
    <location>
        <begin position="337"/>
        <end position="410"/>
    </location>
</feature>
<dbReference type="PROSITE" id="PS50016">
    <property type="entry name" value="ZF_PHD_2"/>
    <property type="match status" value="1"/>
</dbReference>
<accession>A0A3M7QSI2</accession>
<dbReference type="InterPro" id="IPR050701">
    <property type="entry name" value="Histone_Mod_Regulator"/>
</dbReference>
<dbReference type="GO" id="GO:0042393">
    <property type="term" value="F:histone binding"/>
    <property type="evidence" value="ECO:0007669"/>
    <property type="project" value="TreeGrafter"/>
</dbReference>
<feature type="coiled-coil region" evidence="5">
    <location>
        <begin position="638"/>
        <end position="668"/>
    </location>
</feature>
<feature type="region of interest" description="Disordered" evidence="6">
    <location>
        <begin position="482"/>
        <end position="517"/>
    </location>
</feature>
<dbReference type="InterPro" id="IPR019787">
    <property type="entry name" value="Znf_PHD-finger"/>
</dbReference>
<dbReference type="Gene3D" id="3.30.40.10">
    <property type="entry name" value="Zinc/RING finger domain, C3HC4 (zinc finger)"/>
    <property type="match status" value="2"/>
</dbReference>